<comment type="caution">
    <text evidence="5">The sequence shown here is derived from an EMBL/GenBank/DDBJ whole genome shotgun (WGS) entry which is preliminary data.</text>
</comment>
<dbReference type="AlphaFoldDB" id="A0A4S4BX82"/>
<feature type="signal peptide" evidence="3">
    <location>
        <begin position="1"/>
        <end position="23"/>
    </location>
</feature>
<dbReference type="CDD" id="cd06333">
    <property type="entry name" value="PBP1_ABC_RPA1789-like"/>
    <property type="match status" value="1"/>
</dbReference>
<organism evidence="5 6">
    <name type="scientific">Metabacillus sediminilitoris</name>
    <dbReference type="NCBI Taxonomy" id="2567941"/>
    <lineage>
        <taxon>Bacteria</taxon>
        <taxon>Bacillati</taxon>
        <taxon>Bacillota</taxon>
        <taxon>Bacilli</taxon>
        <taxon>Bacillales</taxon>
        <taxon>Bacillaceae</taxon>
        <taxon>Metabacillus</taxon>
    </lineage>
</organism>
<evidence type="ECO:0000256" key="1">
    <source>
        <dbReference type="ARBA" id="ARBA00010062"/>
    </source>
</evidence>
<dbReference type="EMBL" id="SSNT01000008">
    <property type="protein sequence ID" value="THF79818.1"/>
    <property type="molecule type" value="Genomic_DNA"/>
</dbReference>
<feature type="chain" id="PRO_5039027553" description="Leucine-binding protein domain-containing protein" evidence="3">
    <location>
        <begin position="24"/>
        <end position="391"/>
    </location>
</feature>
<evidence type="ECO:0000313" key="6">
    <source>
        <dbReference type="Proteomes" id="UP000310334"/>
    </source>
</evidence>
<evidence type="ECO:0000256" key="2">
    <source>
        <dbReference type="ARBA" id="ARBA00022729"/>
    </source>
</evidence>
<dbReference type="InterPro" id="IPR028081">
    <property type="entry name" value="Leu-bd"/>
</dbReference>
<accession>A0A4S4BX82</accession>
<gene>
    <name evidence="5" type="ORF">E6W99_12560</name>
</gene>
<dbReference type="SUPFAM" id="SSF53822">
    <property type="entry name" value="Periplasmic binding protein-like I"/>
    <property type="match status" value="1"/>
</dbReference>
<dbReference type="PANTHER" id="PTHR30483:SF38">
    <property type="entry name" value="BLR7848 PROTEIN"/>
    <property type="match status" value="1"/>
</dbReference>
<proteinExistence type="inferred from homology"/>
<evidence type="ECO:0000259" key="4">
    <source>
        <dbReference type="Pfam" id="PF13458"/>
    </source>
</evidence>
<reference evidence="5 6" key="1">
    <citation type="submission" date="2019-04" db="EMBL/GenBank/DDBJ databases">
        <title>Bacillus sediminilitoris sp. nov., isolated from a tidal flat sediment on the East China Sea.</title>
        <authorList>
            <person name="Wei Y."/>
            <person name="Mao H."/>
            <person name="Fang J."/>
        </authorList>
    </citation>
    <scope>NUCLEOTIDE SEQUENCE [LARGE SCALE GENOMIC DNA]</scope>
    <source>
        <strain evidence="5 6">DSL-17</strain>
    </source>
</reference>
<comment type="similarity">
    <text evidence="1">Belongs to the leucine-binding protein family.</text>
</comment>
<keyword evidence="6" id="KW-1185">Reference proteome</keyword>
<dbReference type="RefSeq" id="WP_136354314.1">
    <property type="nucleotide sequence ID" value="NZ_CP046266.1"/>
</dbReference>
<dbReference type="PANTHER" id="PTHR30483">
    <property type="entry name" value="LEUCINE-SPECIFIC-BINDING PROTEIN"/>
    <property type="match status" value="1"/>
</dbReference>
<dbReference type="Pfam" id="PF13458">
    <property type="entry name" value="Peripla_BP_6"/>
    <property type="match status" value="1"/>
</dbReference>
<name>A0A4S4BX82_9BACI</name>
<evidence type="ECO:0000256" key="3">
    <source>
        <dbReference type="SAM" id="SignalP"/>
    </source>
</evidence>
<dbReference type="Proteomes" id="UP000310334">
    <property type="component" value="Unassembled WGS sequence"/>
</dbReference>
<dbReference type="InterPro" id="IPR051010">
    <property type="entry name" value="BCAA_transport"/>
</dbReference>
<keyword evidence="2 3" id="KW-0732">Signal</keyword>
<feature type="domain" description="Leucine-binding protein" evidence="4">
    <location>
        <begin position="45"/>
        <end position="367"/>
    </location>
</feature>
<dbReference type="InterPro" id="IPR028082">
    <property type="entry name" value="Peripla_BP_I"/>
</dbReference>
<dbReference type="Gene3D" id="3.40.50.2300">
    <property type="match status" value="2"/>
</dbReference>
<sequence>MNVKKIMIMPLMILLLVFTSACGMFSSSSKETAQSQEKKGNSDVIKIGVIVAETGPASTLGKTEANTIKMIQKQLDETGPINGKKIELVMRDYETDDTKAVIAMDKLISDGIVAIIGATQASTTNAILPKAEKANLPLLTLAPINTDIENVYNIPPSSATVASKMIDYLVENKISKVAWVNAKDAFGVDGLPHFEPLAKEKNIEIVAHEEFDATASDMTIQLTNVREKNPEAVIVWSRTPGAGIVARNFKALGFEVPMIQSHASANQGFLDQVKSNSENIFVVAGKLNVVTQLEDSEYKSLVEEYVNPYEKEYNEPTDFFGAHSYDAVQLVIKAVEEGNFTSSDINNYLQNELKEYQGISGKFDLTKPIEGPQADGVTVLSIEDGTWKYTE</sequence>
<evidence type="ECO:0000313" key="5">
    <source>
        <dbReference type="EMBL" id="THF79818.1"/>
    </source>
</evidence>
<dbReference type="PROSITE" id="PS51257">
    <property type="entry name" value="PROKAR_LIPOPROTEIN"/>
    <property type="match status" value="1"/>
</dbReference>
<protein>
    <recommendedName>
        <fullName evidence="4">Leucine-binding protein domain-containing protein</fullName>
    </recommendedName>
</protein>
<dbReference type="OrthoDB" id="9783240at2"/>